<gene>
    <name evidence="7" type="ORF">C8D78_0976</name>
</gene>
<dbReference type="PANTHER" id="PTHR43179">
    <property type="entry name" value="RHAMNOSYLTRANSFERASE WBBL"/>
    <property type="match status" value="1"/>
</dbReference>
<dbReference type="OrthoDB" id="3225550at2"/>
<dbReference type="InterPro" id="IPR045699">
    <property type="entry name" value="GlfT2_C"/>
</dbReference>
<dbReference type="Proteomes" id="UP000276055">
    <property type="component" value="Unassembled WGS sequence"/>
</dbReference>
<dbReference type="GO" id="GO:0016757">
    <property type="term" value="F:glycosyltransferase activity"/>
    <property type="evidence" value="ECO:0007669"/>
    <property type="project" value="UniProtKB-KW"/>
</dbReference>
<comment type="pathway">
    <text evidence="1">Cell wall biogenesis; cell wall polysaccharide biosynthesis.</text>
</comment>
<evidence type="ECO:0000313" key="7">
    <source>
        <dbReference type="EMBL" id="RKR20343.1"/>
    </source>
</evidence>
<feature type="domain" description="Galactofuranosyltransferase-2 C-terminal" evidence="6">
    <location>
        <begin position="467"/>
        <end position="664"/>
    </location>
</feature>
<dbReference type="PANTHER" id="PTHR43179:SF12">
    <property type="entry name" value="GALACTOFURANOSYLTRANSFERASE GLFT2"/>
    <property type="match status" value="1"/>
</dbReference>
<evidence type="ECO:0000259" key="5">
    <source>
        <dbReference type="Pfam" id="PF17994"/>
    </source>
</evidence>
<evidence type="ECO:0000259" key="6">
    <source>
        <dbReference type="Pfam" id="PF19320"/>
    </source>
</evidence>
<accession>A0A495EUQ5</accession>
<evidence type="ECO:0000313" key="8">
    <source>
        <dbReference type="Proteomes" id="UP000276055"/>
    </source>
</evidence>
<comment type="caution">
    <text evidence="7">The sequence shown here is derived from an EMBL/GenBank/DDBJ whole genome shotgun (WGS) entry which is preliminary data.</text>
</comment>
<proteinExistence type="inferred from homology"/>
<feature type="domain" description="Galactofuranosyltransferase GlfT2 N-terminal" evidence="5">
    <location>
        <begin position="71"/>
        <end position="190"/>
    </location>
</feature>
<comment type="similarity">
    <text evidence="2">Belongs to the glycosyltransferase 2 family.</text>
</comment>
<dbReference type="RefSeq" id="WP_120950779.1">
    <property type="nucleotide sequence ID" value="NZ_RBIR01000002.1"/>
</dbReference>
<keyword evidence="4 7" id="KW-0808">Transferase</keyword>
<dbReference type="EMBL" id="RBIR01000002">
    <property type="protein sequence ID" value="RKR20343.1"/>
    <property type="molecule type" value="Genomic_DNA"/>
</dbReference>
<keyword evidence="3" id="KW-0328">Glycosyltransferase</keyword>
<organism evidence="7 8">
    <name type="scientific">Arthrobacter oryzae</name>
    <dbReference type="NCBI Taxonomy" id="409290"/>
    <lineage>
        <taxon>Bacteria</taxon>
        <taxon>Bacillati</taxon>
        <taxon>Actinomycetota</taxon>
        <taxon>Actinomycetes</taxon>
        <taxon>Micrococcales</taxon>
        <taxon>Micrococcaceae</taxon>
        <taxon>Arthrobacter</taxon>
    </lineage>
</organism>
<protein>
    <submittedName>
        <fullName evidence="7">Galactofuranosylgalactofuranosylrhamnosyl-N-acetylglucosaminyl-diphospho-decaprenol beta-1,5/1,6-galactofuranosyltransferase</fullName>
    </submittedName>
</protein>
<dbReference type="Gene3D" id="3.90.550.60">
    <property type="match status" value="1"/>
</dbReference>
<dbReference type="InterPro" id="IPR040492">
    <property type="entry name" value="GlfT2_N"/>
</dbReference>
<evidence type="ECO:0000256" key="2">
    <source>
        <dbReference type="ARBA" id="ARBA00006739"/>
    </source>
</evidence>
<evidence type="ECO:0000256" key="3">
    <source>
        <dbReference type="ARBA" id="ARBA00022676"/>
    </source>
</evidence>
<evidence type="ECO:0000256" key="4">
    <source>
        <dbReference type="ARBA" id="ARBA00022679"/>
    </source>
</evidence>
<reference evidence="7 8" key="1">
    <citation type="submission" date="2018-10" db="EMBL/GenBank/DDBJ databases">
        <title>Genomic Encyclopedia of Type Strains, Phase IV (KMG-IV): sequencing the most valuable type-strain genomes for metagenomic binning, comparative biology and taxonomic classification.</title>
        <authorList>
            <person name="Goeker M."/>
        </authorList>
    </citation>
    <scope>NUCLEOTIDE SEQUENCE [LARGE SCALE GENOMIC DNA]</scope>
    <source>
        <strain evidence="7 8">DSM 25586</strain>
    </source>
</reference>
<dbReference type="AlphaFoldDB" id="A0A495EUQ5"/>
<name>A0A495EUQ5_9MICC</name>
<evidence type="ECO:0000256" key="1">
    <source>
        <dbReference type="ARBA" id="ARBA00004776"/>
    </source>
</evidence>
<dbReference type="Pfam" id="PF19320">
    <property type="entry name" value="GlfT2_domain3"/>
    <property type="match status" value="1"/>
</dbReference>
<dbReference type="Pfam" id="PF17994">
    <property type="entry name" value="Glft2_N"/>
    <property type="match status" value="1"/>
</dbReference>
<dbReference type="SUPFAM" id="SSF53448">
    <property type="entry name" value="Nucleotide-diphospho-sugar transferases"/>
    <property type="match status" value="1"/>
</dbReference>
<dbReference type="Pfam" id="PF13641">
    <property type="entry name" value="Glyco_tranf_2_3"/>
    <property type="match status" value="1"/>
</dbReference>
<sequence>MSVDQQDSETVTAGQGNEATWQTIQRVILPGERGLETLPLYMDSGVVSSSSDVSAESSGFGRVKAPVTLLDSARMAHADDITSRTSASVRAGERISFATYFNAFAASYWRRWTTVEEVRLRVRTSGRGTVSIYRSNARGSLQHVETTRVVGEAETEFVLSLAPFGDGGWYWFDVTAGTEGMEFVGAEWQTQAERRQTGSITVEITTLNKTGYCINNLRILGQHPEALAHVKEVIVVDQGTDKVAEAEGFADVKSALGGKLRIIDQDNLGGSGGFARGMYEAVENGSDYVLLLDDDVVIEAESLTRLGTFADYCKKPTLVGGHMFDLHDRNVLHTLGEVVNPYYIGPAEPNPNQEMRHNFAQQNLRDTPWMHRRVDVDYNGWWMCLIPTAVIREIGLSLPVFIKWDDSEYGVRAKAAGYNTVSLPGSAVWHVSWIDKDDLVGWQAYFHTRNRFIYALLHSPYDFGGGLVENSIKLDLKHNISMQYYTLQGRIEAMKDLLQGPGNLHKILPTKLPEIRAMAQQFSEAQFKPSFDDYPSVMSTKVPRRGKGVSVPSYLQLLPWVAKTVVRHVGFPVSESSKAHPETIVAHQDNKWWRVSQFDSALVSNAEGTAVSWYKRDPRRVRSLLAESVKMYGEVLRKWPTLKQEYRGALAEITSMEAWKKTFDEHSQNEVK</sequence>
<dbReference type="InterPro" id="IPR029044">
    <property type="entry name" value="Nucleotide-diphossugar_trans"/>
</dbReference>